<feature type="chain" id="PRO_5042898077" description="Thioredoxin domain-containing protein" evidence="2">
    <location>
        <begin position="21"/>
        <end position="155"/>
    </location>
</feature>
<dbReference type="AlphaFoldDB" id="A0AAN4VXW6"/>
<evidence type="ECO:0000256" key="2">
    <source>
        <dbReference type="SAM" id="SignalP"/>
    </source>
</evidence>
<sequence length="155" mass="17822">MKKYLLTVLTMLMVTFAVSAQETNWRKIYNPSINGEEQIAAAVNQAKKEGKKVLVQVGGNWCKFCIRLNKYVMTDTELKKMIDDNYVYVHLNYSKENKNEALLEKWGNPNEHGFPVYVFLDENGKLTNVQETGSLEEGETYNKGKLEKVYRENAG</sequence>
<comment type="caution">
    <text evidence="4">The sequence shown here is derived from an EMBL/GenBank/DDBJ whole genome shotgun (WGS) entry which is preliminary data.</text>
</comment>
<dbReference type="SUPFAM" id="SSF52833">
    <property type="entry name" value="Thioredoxin-like"/>
    <property type="match status" value="1"/>
</dbReference>
<evidence type="ECO:0000313" key="5">
    <source>
        <dbReference type="Proteomes" id="UP001310022"/>
    </source>
</evidence>
<reference evidence="4 5" key="1">
    <citation type="submission" date="2021-12" db="EMBL/GenBank/DDBJ databases">
        <title>Genome sequencing of bacteria with rrn-lacking chromosome and rrn-plasmid.</title>
        <authorList>
            <person name="Anda M."/>
            <person name="Iwasaki W."/>
        </authorList>
    </citation>
    <scope>NUCLEOTIDE SEQUENCE [LARGE SCALE GENOMIC DNA]</scope>
    <source>
        <strain evidence="4 5">NBRC 15940</strain>
    </source>
</reference>
<evidence type="ECO:0000259" key="3">
    <source>
        <dbReference type="PROSITE" id="PS51352"/>
    </source>
</evidence>
<feature type="signal peptide" evidence="2">
    <location>
        <begin position="1"/>
        <end position="20"/>
    </location>
</feature>
<dbReference type="PANTHER" id="PTHR15337">
    <property type="entry name" value="ANTERIOR GRADIENT PROTEIN-RELATED"/>
    <property type="match status" value="1"/>
</dbReference>
<organism evidence="4 5">
    <name type="scientific">Persicobacter diffluens</name>
    <dbReference type="NCBI Taxonomy" id="981"/>
    <lineage>
        <taxon>Bacteria</taxon>
        <taxon>Pseudomonadati</taxon>
        <taxon>Bacteroidota</taxon>
        <taxon>Cytophagia</taxon>
        <taxon>Cytophagales</taxon>
        <taxon>Persicobacteraceae</taxon>
        <taxon>Persicobacter</taxon>
    </lineage>
</organism>
<dbReference type="Pfam" id="PF13899">
    <property type="entry name" value="Thioredoxin_7"/>
    <property type="match status" value="1"/>
</dbReference>
<evidence type="ECO:0000313" key="4">
    <source>
        <dbReference type="EMBL" id="GJM61264.1"/>
    </source>
</evidence>
<dbReference type="InterPro" id="IPR051099">
    <property type="entry name" value="AGR/TXD"/>
</dbReference>
<name>A0AAN4VXW6_9BACT</name>
<proteinExistence type="predicted"/>
<keyword evidence="1 2" id="KW-0732">Signal</keyword>
<gene>
    <name evidence="4" type="ORF">PEDI_18160</name>
</gene>
<dbReference type="RefSeq" id="WP_338236843.1">
    <property type="nucleotide sequence ID" value="NZ_BQKE01000001.1"/>
</dbReference>
<feature type="domain" description="Thioredoxin" evidence="3">
    <location>
        <begin position="16"/>
        <end position="155"/>
    </location>
</feature>
<dbReference type="InterPro" id="IPR036249">
    <property type="entry name" value="Thioredoxin-like_sf"/>
</dbReference>
<dbReference type="Proteomes" id="UP001310022">
    <property type="component" value="Unassembled WGS sequence"/>
</dbReference>
<protein>
    <recommendedName>
        <fullName evidence="3">Thioredoxin domain-containing protein</fullName>
    </recommendedName>
</protein>
<dbReference type="PANTHER" id="PTHR15337:SF11">
    <property type="entry name" value="THIOREDOXIN DOMAIN-CONTAINING PROTEIN"/>
    <property type="match status" value="1"/>
</dbReference>
<dbReference type="EMBL" id="BQKE01000001">
    <property type="protein sequence ID" value="GJM61264.1"/>
    <property type="molecule type" value="Genomic_DNA"/>
</dbReference>
<keyword evidence="5" id="KW-1185">Reference proteome</keyword>
<accession>A0AAN4VXW6</accession>
<evidence type="ECO:0000256" key="1">
    <source>
        <dbReference type="ARBA" id="ARBA00022729"/>
    </source>
</evidence>
<dbReference type="PROSITE" id="PS51352">
    <property type="entry name" value="THIOREDOXIN_2"/>
    <property type="match status" value="1"/>
</dbReference>
<dbReference type="Gene3D" id="3.40.30.10">
    <property type="entry name" value="Glutaredoxin"/>
    <property type="match status" value="1"/>
</dbReference>
<dbReference type="InterPro" id="IPR013766">
    <property type="entry name" value="Thioredoxin_domain"/>
</dbReference>